<evidence type="ECO:0000256" key="1">
    <source>
        <dbReference type="ARBA" id="ARBA00004141"/>
    </source>
</evidence>
<dbReference type="Gene3D" id="1.20.1250.20">
    <property type="entry name" value="MFS general substrate transporter like domains"/>
    <property type="match status" value="1"/>
</dbReference>
<reference evidence="9 10" key="1">
    <citation type="submission" date="2019-01" db="EMBL/GenBank/DDBJ databases">
        <title>Sequencing of cultivated peanut Arachis hypogaea provides insights into genome evolution and oil improvement.</title>
        <authorList>
            <person name="Chen X."/>
        </authorList>
    </citation>
    <scope>NUCLEOTIDE SEQUENCE [LARGE SCALE GENOMIC DNA]</scope>
    <source>
        <strain evidence="10">cv. Fuhuasheng</strain>
        <tissue evidence="9">Leaves</tissue>
    </source>
</reference>
<keyword evidence="5 7" id="KW-1133">Transmembrane helix</keyword>
<comment type="similarity">
    <text evidence="2">Belongs to the major facilitator superfamily. Sugar transporter (TC 2.A.1.1) family.</text>
</comment>
<evidence type="ECO:0000256" key="3">
    <source>
        <dbReference type="ARBA" id="ARBA00022448"/>
    </source>
</evidence>
<dbReference type="GO" id="GO:0015144">
    <property type="term" value="F:carbohydrate transmembrane transporter activity"/>
    <property type="evidence" value="ECO:0007669"/>
    <property type="project" value="InterPro"/>
</dbReference>
<name>A0A445DKK8_ARAHY</name>
<dbReference type="PROSITE" id="PS50850">
    <property type="entry name" value="MFS"/>
    <property type="match status" value="1"/>
</dbReference>
<evidence type="ECO:0000256" key="7">
    <source>
        <dbReference type="SAM" id="Phobius"/>
    </source>
</evidence>
<dbReference type="EMBL" id="SDMP01000004">
    <property type="protein sequence ID" value="RYR63700.1"/>
    <property type="molecule type" value="Genomic_DNA"/>
</dbReference>
<evidence type="ECO:0000256" key="6">
    <source>
        <dbReference type="ARBA" id="ARBA00023136"/>
    </source>
</evidence>
<evidence type="ECO:0000259" key="8">
    <source>
        <dbReference type="PROSITE" id="PS50850"/>
    </source>
</evidence>
<organism evidence="9 10">
    <name type="scientific">Arachis hypogaea</name>
    <name type="common">Peanut</name>
    <dbReference type="NCBI Taxonomy" id="3818"/>
    <lineage>
        <taxon>Eukaryota</taxon>
        <taxon>Viridiplantae</taxon>
        <taxon>Streptophyta</taxon>
        <taxon>Embryophyta</taxon>
        <taxon>Tracheophyta</taxon>
        <taxon>Spermatophyta</taxon>
        <taxon>Magnoliopsida</taxon>
        <taxon>eudicotyledons</taxon>
        <taxon>Gunneridae</taxon>
        <taxon>Pentapetalae</taxon>
        <taxon>rosids</taxon>
        <taxon>fabids</taxon>
        <taxon>Fabales</taxon>
        <taxon>Fabaceae</taxon>
        <taxon>Papilionoideae</taxon>
        <taxon>50 kb inversion clade</taxon>
        <taxon>dalbergioids sensu lato</taxon>
        <taxon>Dalbergieae</taxon>
        <taxon>Pterocarpus clade</taxon>
        <taxon>Arachis</taxon>
    </lineage>
</organism>
<sequence length="68" mass="7026">MSAVTTGVVNVAATVVSIYGVDKWGRRAIFLGGGFQMIICQALIAAAIGAKFGIDGNPGDLPLWYAIV</sequence>
<dbReference type="SUPFAM" id="SSF103473">
    <property type="entry name" value="MFS general substrate transporter"/>
    <property type="match status" value="1"/>
</dbReference>
<keyword evidence="10" id="KW-1185">Reference proteome</keyword>
<evidence type="ECO:0000256" key="4">
    <source>
        <dbReference type="ARBA" id="ARBA00022692"/>
    </source>
</evidence>
<dbReference type="GO" id="GO:0016020">
    <property type="term" value="C:membrane"/>
    <property type="evidence" value="ECO:0007669"/>
    <property type="project" value="UniProtKB-SubCell"/>
</dbReference>
<evidence type="ECO:0000256" key="5">
    <source>
        <dbReference type="ARBA" id="ARBA00022989"/>
    </source>
</evidence>
<dbReference type="PANTHER" id="PTHR23500:SF574">
    <property type="entry name" value="SUGAR TRANSPORT PROTEIN 1"/>
    <property type="match status" value="1"/>
</dbReference>
<comment type="subcellular location">
    <subcellularLocation>
        <location evidence="1">Membrane</location>
        <topology evidence="1">Multi-pass membrane protein</topology>
    </subcellularLocation>
</comment>
<dbReference type="AlphaFoldDB" id="A0A445DKK8"/>
<keyword evidence="3" id="KW-0813">Transport</keyword>
<dbReference type="PROSITE" id="PS00216">
    <property type="entry name" value="SUGAR_TRANSPORT_1"/>
    <property type="match status" value="1"/>
</dbReference>
<dbReference type="Proteomes" id="UP000289738">
    <property type="component" value="Chromosome A04"/>
</dbReference>
<keyword evidence="6 7" id="KW-0472">Membrane</keyword>
<dbReference type="InterPro" id="IPR036259">
    <property type="entry name" value="MFS_trans_sf"/>
</dbReference>
<comment type="caution">
    <text evidence="9">The sequence shown here is derived from an EMBL/GenBank/DDBJ whole genome shotgun (WGS) entry which is preliminary data.</text>
</comment>
<proteinExistence type="inferred from homology"/>
<evidence type="ECO:0000313" key="9">
    <source>
        <dbReference type="EMBL" id="RYR63700.1"/>
    </source>
</evidence>
<keyword evidence="4 7" id="KW-0812">Transmembrane</keyword>
<feature type="domain" description="Major facilitator superfamily (MFS) profile" evidence="8">
    <location>
        <begin position="1"/>
        <end position="68"/>
    </location>
</feature>
<accession>A0A445DKK8</accession>
<dbReference type="STRING" id="3818.A0A445DKK8"/>
<dbReference type="InterPro" id="IPR005828">
    <property type="entry name" value="MFS_sugar_transport-like"/>
</dbReference>
<dbReference type="InterPro" id="IPR045262">
    <property type="entry name" value="STP/PLT_plant"/>
</dbReference>
<protein>
    <recommendedName>
        <fullName evidence="8">Major facilitator superfamily (MFS) profile domain-containing protein</fullName>
    </recommendedName>
</protein>
<dbReference type="PANTHER" id="PTHR23500">
    <property type="entry name" value="SOLUTE CARRIER FAMILY 2, FACILITATED GLUCOSE TRANSPORTER"/>
    <property type="match status" value="1"/>
</dbReference>
<dbReference type="InterPro" id="IPR005829">
    <property type="entry name" value="Sugar_transporter_CS"/>
</dbReference>
<gene>
    <name evidence="9" type="ORF">Ahy_A04g021469</name>
</gene>
<dbReference type="InterPro" id="IPR020846">
    <property type="entry name" value="MFS_dom"/>
</dbReference>
<evidence type="ECO:0000256" key="2">
    <source>
        <dbReference type="ARBA" id="ARBA00010992"/>
    </source>
</evidence>
<feature type="transmembrane region" description="Helical" evidence="7">
    <location>
        <begin position="28"/>
        <end position="54"/>
    </location>
</feature>
<evidence type="ECO:0000313" key="10">
    <source>
        <dbReference type="Proteomes" id="UP000289738"/>
    </source>
</evidence>
<dbReference type="Pfam" id="PF00083">
    <property type="entry name" value="Sugar_tr"/>
    <property type="match status" value="1"/>
</dbReference>